<dbReference type="InterPro" id="IPR058652">
    <property type="entry name" value="VapC50_C"/>
</dbReference>
<evidence type="ECO:0000259" key="1">
    <source>
        <dbReference type="Pfam" id="PF13470"/>
    </source>
</evidence>
<gene>
    <name evidence="3" type="ORF">MNBD_CHLOROFLEXI01-3747</name>
</gene>
<sequence length="184" mass="20994">MLYDACVLYPAPLRDILMHLALADLFRAKWSATIHEEWIRNVLKARPDLMREQLERTRSLMDTHVQDCLVLEYEPLINSLKLPDPNDRHVLAAAIMGKADLIITFNLKDFPQTSLQPYSIEARHPDAFITGLIDIAPINVCTAVKRHRASLKSPHKSVTEYLDILERQGLSQTVAQLRAYANLI</sequence>
<protein>
    <submittedName>
        <fullName evidence="3">Uncharacterized protein</fullName>
    </submittedName>
</protein>
<dbReference type="Pfam" id="PF13470">
    <property type="entry name" value="PIN_3"/>
    <property type="match status" value="1"/>
</dbReference>
<dbReference type="EMBL" id="UOEU01001071">
    <property type="protein sequence ID" value="VAW43366.1"/>
    <property type="molecule type" value="Genomic_DNA"/>
</dbReference>
<organism evidence="3">
    <name type="scientific">hydrothermal vent metagenome</name>
    <dbReference type="NCBI Taxonomy" id="652676"/>
    <lineage>
        <taxon>unclassified sequences</taxon>
        <taxon>metagenomes</taxon>
        <taxon>ecological metagenomes</taxon>
    </lineage>
</organism>
<evidence type="ECO:0000313" key="3">
    <source>
        <dbReference type="EMBL" id="VAW43366.1"/>
    </source>
</evidence>
<feature type="domain" description="VapC50 C-terminal" evidence="2">
    <location>
        <begin position="125"/>
        <end position="179"/>
    </location>
</feature>
<dbReference type="Pfam" id="PF26343">
    <property type="entry name" value="VapC50_C"/>
    <property type="match status" value="1"/>
</dbReference>
<accession>A0A3B0WFZ0</accession>
<dbReference type="InterPro" id="IPR002716">
    <property type="entry name" value="PIN_dom"/>
</dbReference>
<proteinExistence type="predicted"/>
<feature type="domain" description="PIN" evidence="1">
    <location>
        <begin position="2"/>
        <end position="107"/>
    </location>
</feature>
<name>A0A3B0WFZ0_9ZZZZ</name>
<dbReference type="AlphaFoldDB" id="A0A3B0WFZ0"/>
<evidence type="ECO:0000259" key="2">
    <source>
        <dbReference type="Pfam" id="PF26343"/>
    </source>
</evidence>
<reference evidence="3" key="1">
    <citation type="submission" date="2018-06" db="EMBL/GenBank/DDBJ databases">
        <authorList>
            <person name="Zhirakovskaya E."/>
        </authorList>
    </citation>
    <scope>NUCLEOTIDE SEQUENCE</scope>
</reference>